<proteinExistence type="predicted"/>
<dbReference type="EC" id="5.4.99.5" evidence="1 2"/>
<dbReference type="InterPro" id="IPR035959">
    <property type="entry name" value="RutC-like_sf"/>
</dbReference>
<dbReference type="InterPro" id="IPR008243">
    <property type="entry name" value="Chorismate_mutase_AroH"/>
</dbReference>
<sequence length="131" mass="15091">MSPMWKVRAIRGATTAENNSLEAMREAISELMIEIEARNQLDYDDVISVIFTATPDLDAAFPAAIARERPHWANVPLLDLQQMKVEGSLEHCIRVLIYFNTTKPANEIYHPYLRKAQNLRPDWSLAQFSRY</sequence>
<evidence type="ECO:0000313" key="3">
    <source>
        <dbReference type="EMBL" id="MBE9221452.1"/>
    </source>
</evidence>
<keyword evidence="2" id="KW-0057">Aromatic amino acid biosynthesis</keyword>
<reference evidence="3 4" key="1">
    <citation type="submission" date="2020-10" db="EMBL/GenBank/DDBJ databases">
        <authorList>
            <person name="Castelo-Branco R."/>
            <person name="Eusebio N."/>
            <person name="Adriana R."/>
            <person name="Vieira A."/>
            <person name="Brugerolle De Fraissinette N."/>
            <person name="Rezende De Castro R."/>
            <person name="Schneider M.P."/>
            <person name="Vasconcelos V."/>
            <person name="Leao P.N."/>
        </authorList>
    </citation>
    <scope>NUCLEOTIDE SEQUENCE [LARGE SCALE GENOMIC DNA]</scope>
    <source>
        <strain evidence="3 4">LEGE 03274</strain>
    </source>
</reference>
<evidence type="ECO:0000256" key="2">
    <source>
        <dbReference type="PROSITE-ProRule" id="PRU00514"/>
    </source>
</evidence>
<dbReference type="PANTHER" id="PTHR21164:SF0">
    <property type="entry name" value="CHORISMATE MUTASE AROH"/>
    <property type="match status" value="1"/>
</dbReference>
<evidence type="ECO:0000313" key="4">
    <source>
        <dbReference type="Proteomes" id="UP000654604"/>
    </source>
</evidence>
<dbReference type="Pfam" id="PF07736">
    <property type="entry name" value="CM_1"/>
    <property type="match status" value="1"/>
</dbReference>
<gene>
    <name evidence="3" type="primary">aroH</name>
    <name evidence="3" type="ORF">IQ215_01960</name>
</gene>
<keyword evidence="2" id="KW-0028">Amino-acid biosynthesis</keyword>
<dbReference type="PANTHER" id="PTHR21164">
    <property type="entry name" value="CHORISMATE MUTASE"/>
    <property type="match status" value="1"/>
</dbReference>
<dbReference type="Proteomes" id="UP000654604">
    <property type="component" value="Unassembled WGS sequence"/>
</dbReference>
<dbReference type="GO" id="GO:0004106">
    <property type="term" value="F:chorismate mutase activity"/>
    <property type="evidence" value="ECO:0007669"/>
    <property type="project" value="UniProtKB-EC"/>
</dbReference>
<dbReference type="PIRSF" id="PIRSF005965">
    <property type="entry name" value="Chor_mut_AroH"/>
    <property type="match status" value="1"/>
</dbReference>
<keyword evidence="4" id="KW-1185">Reference proteome</keyword>
<comment type="caution">
    <text evidence="3">The sequence shown here is derived from an EMBL/GenBank/DDBJ whole genome shotgun (WGS) entry which is preliminary data.</text>
</comment>
<dbReference type="Gene3D" id="3.30.1330.40">
    <property type="entry name" value="RutC-like"/>
    <property type="match status" value="1"/>
</dbReference>
<keyword evidence="2 3" id="KW-0413">Isomerase</keyword>
<dbReference type="EMBL" id="JADEWC010000003">
    <property type="protein sequence ID" value="MBE9221452.1"/>
    <property type="molecule type" value="Genomic_DNA"/>
</dbReference>
<dbReference type="SUPFAM" id="SSF55298">
    <property type="entry name" value="YjgF-like"/>
    <property type="match status" value="1"/>
</dbReference>
<evidence type="ECO:0000256" key="1">
    <source>
        <dbReference type="NCBIfam" id="TIGR01796"/>
    </source>
</evidence>
<dbReference type="PROSITE" id="PS51167">
    <property type="entry name" value="CHORISMATE_MUT_1"/>
    <property type="match status" value="1"/>
</dbReference>
<name>A0ABR9V0S9_9CHRO</name>
<comment type="catalytic activity">
    <reaction evidence="2">
        <text>chorismate = prephenate</text>
        <dbReference type="Rhea" id="RHEA:13897"/>
        <dbReference type="ChEBI" id="CHEBI:29748"/>
        <dbReference type="ChEBI" id="CHEBI:29934"/>
        <dbReference type="EC" id="5.4.99.5"/>
    </reaction>
</comment>
<dbReference type="CDD" id="cd02185">
    <property type="entry name" value="AroH"/>
    <property type="match status" value="1"/>
</dbReference>
<protein>
    <recommendedName>
        <fullName evidence="1 2">chorismate mutase</fullName>
        <ecNumber evidence="1 2">5.4.99.5</ecNumber>
    </recommendedName>
</protein>
<organism evidence="3 4">
    <name type="scientific">Cyanobacterium stanieri LEGE 03274</name>
    <dbReference type="NCBI Taxonomy" id="1828756"/>
    <lineage>
        <taxon>Bacteria</taxon>
        <taxon>Bacillati</taxon>
        <taxon>Cyanobacteriota</taxon>
        <taxon>Cyanophyceae</taxon>
        <taxon>Oscillatoriophycideae</taxon>
        <taxon>Chroococcales</taxon>
        <taxon>Geminocystaceae</taxon>
        <taxon>Cyanobacterium</taxon>
    </lineage>
</organism>
<dbReference type="RefSeq" id="WP_193799648.1">
    <property type="nucleotide sequence ID" value="NZ_JADEWC010000003.1"/>
</dbReference>
<accession>A0ABR9V0S9</accession>
<dbReference type="NCBIfam" id="TIGR01796">
    <property type="entry name" value="CM_mono_aroH"/>
    <property type="match status" value="1"/>
</dbReference>